<evidence type="ECO:0000256" key="9">
    <source>
        <dbReference type="HAMAP-Rule" id="MF_01925"/>
    </source>
</evidence>
<dbReference type="Gene3D" id="3.40.50.720">
    <property type="entry name" value="NAD(P)-binding Rossmann-like Domain"/>
    <property type="match status" value="1"/>
</dbReference>
<dbReference type="SUPFAM" id="SSF48179">
    <property type="entry name" value="6-phosphogluconate dehydrogenase C-terminal domain-like"/>
    <property type="match status" value="1"/>
</dbReference>
<dbReference type="Proteomes" id="UP000000719">
    <property type="component" value="Chromosome"/>
</dbReference>
<dbReference type="PANTHER" id="PTHR11645:SF0">
    <property type="entry name" value="PYRROLINE-5-CARBOXYLATE REDUCTASE 3"/>
    <property type="match status" value="1"/>
</dbReference>
<feature type="binding site" evidence="11">
    <location>
        <begin position="6"/>
        <end position="11"/>
    </location>
    <ligand>
        <name>NADP(+)</name>
        <dbReference type="ChEBI" id="CHEBI:58349"/>
    </ligand>
</feature>
<dbReference type="STRING" id="373903.Hore_01940"/>
<dbReference type="AlphaFoldDB" id="B8D0Y7"/>
<comment type="catalytic activity">
    <reaction evidence="9">
        <text>L-proline + NAD(+) = (S)-1-pyrroline-5-carboxylate + NADH + 2 H(+)</text>
        <dbReference type="Rhea" id="RHEA:14105"/>
        <dbReference type="ChEBI" id="CHEBI:15378"/>
        <dbReference type="ChEBI" id="CHEBI:17388"/>
        <dbReference type="ChEBI" id="CHEBI:57540"/>
        <dbReference type="ChEBI" id="CHEBI:57945"/>
        <dbReference type="ChEBI" id="CHEBI:60039"/>
        <dbReference type="EC" id="1.5.1.2"/>
    </reaction>
</comment>
<dbReference type="OrthoDB" id="9805754at2"/>
<dbReference type="FunFam" id="3.40.50.720:FF:000190">
    <property type="entry name" value="Pyrroline-5-carboxylate reductase"/>
    <property type="match status" value="1"/>
</dbReference>
<evidence type="ECO:0000256" key="3">
    <source>
        <dbReference type="ARBA" id="ARBA00022490"/>
    </source>
</evidence>
<keyword evidence="7 9" id="KW-0560">Oxidoreductase</keyword>
<comment type="pathway">
    <text evidence="9">Amino-acid biosynthesis; L-proline biosynthesis; L-proline from L-glutamate 5-semialdehyde: step 1/1.</text>
</comment>
<feature type="domain" description="Pyrroline-5-carboxylate reductase dimerisation" evidence="13">
    <location>
        <begin position="159"/>
        <end position="263"/>
    </location>
</feature>
<gene>
    <name evidence="9" type="primary">proC</name>
    <name evidence="14" type="ordered locus">Hore_01940</name>
</gene>
<protein>
    <recommendedName>
        <fullName evidence="9 10">Pyrroline-5-carboxylate reductase</fullName>
        <shortName evidence="9">P5C reductase</shortName>
        <shortName evidence="9">P5CR</shortName>
        <ecNumber evidence="9 10">1.5.1.2</ecNumber>
    </recommendedName>
    <alternativeName>
        <fullName evidence="9">PCA reductase</fullName>
    </alternativeName>
</protein>
<dbReference type="RefSeq" id="WP_012635154.1">
    <property type="nucleotide sequence ID" value="NC_011899.1"/>
</dbReference>
<dbReference type="PANTHER" id="PTHR11645">
    <property type="entry name" value="PYRROLINE-5-CARBOXYLATE REDUCTASE"/>
    <property type="match status" value="1"/>
</dbReference>
<evidence type="ECO:0000259" key="13">
    <source>
        <dbReference type="Pfam" id="PF14748"/>
    </source>
</evidence>
<dbReference type="SUPFAM" id="SSF51735">
    <property type="entry name" value="NAD(P)-binding Rossmann-fold domains"/>
    <property type="match status" value="1"/>
</dbReference>
<proteinExistence type="inferred from homology"/>
<dbReference type="PIRSF" id="PIRSF000193">
    <property type="entry name" value="Pyrrol-5-carb_rd"/>
    <property type="match status" value="1"/>
</dbReference>
<dbReference type="Gene3D" id="1.10.3730.10">
    <property type="entry name" value="ProC C-terminal domain-like"/>
    <property type="match status" value="1"/>
</dbReference>
<dbReference type="eggNOG" id="COG0345">
    <property type="taxonomic scope" value="Bacteria"/>
</dbReference>
<dbReference type="FunFam" id="1.10.3730.10:FF:000001">
    <property type="entry name" value="Pyrroline-5-carboxylate reductase"/>
    <property type="match status" value="1"/>
</dbReference>
<keyword evidence="3 9" id="KW-0963">Cytoplasm</keyword>
<dbReference type="GO" id="GO:0055129">
    <property type="term" value="P:L-proline biosynthetic process"/>
    <property type="evidence" value="ECO:0007669"/>
    <property type="project" value="UniProtKB-UniRule"/>
</dbReference>
<evidence type="ECO:0000256" key="4">
    <source>
        <dbReference type="ARBA" id="ARBA00022605"/>
    </source>
</evidence>
<evidence type="ECO:0000313" key="14">
    <source>
        <dbReference type="EMBL" id="ACL68956.1"/>
    </source>
</evidence>
<name>B8D0Y7_HALOH</name>
<dbReference type="Pfam" id="PF03807">
    <property type="entry name" value="F420_oxidored"/>
    <property type="match status" value="1"/>
</dbReference>
<organism evidence="14 15">
    <name type="scientific">Halothermothrix orenii (strain H 168 / OCM 544 / DSM 9562)</name>
    <dbReference type="NCBI Taxonomy" id="373903"/>
    <lineage>
        <taxon>Bacteria</taxon>
        <taxon>Bacillati</taxon>
        <taxon>Bacillota</taxon>
        <taxon>Clostridia</taxon>
        <taxon>Halanaerobiales</taxon>
        <taxon>Halothermotrichaceae</taxon>
        <taxon>Halothermothrix</taxon>
    </lineage>
</organism>
<dbReference type="InterPro" id="IPR029036">
    <property type="entry name" value="P5CR_dimer"/>
</dbReference>
<dbReference type="Pfam" id="PF14748">
    <property type="entry name" value="P5CR_dimer"/>
    <property type="match status" value="1"/>
</dbReference>
<comment type="catalytic activity">
    <reaction evidence="9">
        <text>L-proline + NADP(+) = (S)-1-pyrroline-5-carboxylate + NADPH + 2 H(+)</text>
        <dbReference type="Rhea" id="RHEA:14109"/>
        <dbReference type="ChEBI" id="CHEBI:15378"/>
        <dbReference type="ChEBI" id="CHEBI:17388"/>
        <dbReference type="ChEBI" id="CHEBI:57783"/>
        <dbReference type="ChEBI" id="CHEBI:58349"/>
        <dbReference type="ChEBI" id="CHEBI:60039"/>
        <dbReference type="EC" id="1.5.1.2"/>
    </reaction>
</comment>
<evidence type="ECO:0000259" key="12">
    <source>
        <dbReference type="Pfam" id="PF03807"/>
    </source>
</evidence>
<comment type="function">
    <text evidence="8 9">Catalyzes the reduction of 1-pyrroline-5-carboxylate (PCA) to L-proline.</text>
</comment>
<dbReference type="InterPro" id="IPR008927">
    <property type="entry name" value="6-PGluconate_DH-like_C_sf"/>
</dbReference>
<evidence type="ECO:0000256" key="6">
    <source>
        <dbReference type="ARBA" id="ARBA00022857"/>
    </source>
</evidence>
<keyword evidence="4 9" id="KW-0028">Amino-acid biosynthesis</keyword>
<comment type="subcellular location">
    <subcellularLocation>
        <location evidence="1 9">Cytoplasm</location>
    </subcellularLocation>
</comment>
<evidence type="ECO:0000256" key="11">
    <source>
        <dbReference type="PIRSR" id="PIRSR000193-1"/>
    </source>
</evidence>
<evidence type="ECO:0000256" key="1">
    <source>
        <dbReference type="ARBA" id="ARBA00004496"/>
    </source>
</evidence>
<dbReference type="NCBIfam" id="TIGR00112">
    <property type="entry name" value="proC"/>
    <property type="match status" value="1"/>
</dbReference>
<dbReference type="UniPathway" id="UPA00098">
    <property type="reaction ID" value="UER00361"/>
</dbReference>
<feature type="binding site" evidence="11">
    <location>
        <begin position="68"/>
        <end position="71"/>
    </location>
    <ligand>
        <name>NADP(+)</name>
        <dbReference type="ChEBI" id="CHEBI:58349"/>
    </ligand>
</feature>
<dbReference type="EC" id="1.5.1.2" evidence="9 10"/>
<dbReference type="InterPro" id="IPR028939">
    <property type="entry name" value="P5C_Rdtase_cat_N"/>
</dbReference>
<evidence type="ECO:0000313" key="15">
    <source>
        <dbReference type="Proteomes" id="UP000000719"/>
    </source>
</evidence>
<dbReference type="HOGENOM" id="CLU_042344_3_1_9"/>
<evidence type="ECO:0000256" key="2">
    <source>
        <dbReference type="ARBA" id="ARBA00005525"/>
    </source>
</evidence>
<comment type="similarity">
    <text evidence="2 9">Belongs to the pyrroline-5-carboxylate reductase family.</text>
</comment>
<feature type="domain" description="Pyrroline-5-carboxylate reductase catalytic N-terminal" evidence="12">
    <location>
        <begin position="2"/>
        <end position="96"/>
    </location>
</feature>
<sequence length="266" mass="28381">MKLCIIGLGKMGTTLLYGILDNNILEAKDIIGCDPVVDEREHNKDYRGIRTTGSNYRGVEQADNILLAVKPQVLKNVLQGIKPASENKLFISIAAGVSTDRIKENLPESCRVIRVMPNTPALVNQGVSAISPGEKATDDDIEFVKKICNGVGKGVVIEEHLIDAVTGLSGSGPAYIYVIIEALADAGVLNGLSRDLALELAVRTVAGSAEMVLKTGQHPGQLKDMVTSPGGTTINGLQVIEKRGLRGILMEAVSRAVERSRELGEE</sequence>
<evidence type="ECO:0000256" key="8">
    <source>
        <dbReference type="ARBA" id="ARBA00058118"/>
    </source>
</evidence>
<dbReference type="HAMAP" id="MF_01925">
    <property type="entry name" value="P5C_reductase"/>
    <property type="match status" value="1"/>
</dbReference>
<keyword evidence="5 9" id="KW-0641">Proline biosynthesis</keyword>
<accession>B8D0Y7</accession>
<keyword evidence="6 9" id="KW-0521">NADP</keyword>
<dbReference type="GO" id="GO:0004735">
    <property type="term" value="F:pyrroline-5-carboxylate reductase activity"/>
    <property type="evidence" value="ECO:0007669"/>
    <property type="project" value="UniProtKB-UniRule"/>
</dbReference>
<dbReference type="InterPro" id="IPR036291">
    <property type="entry name" value="NAD(P)-bd_dom_sf"/>
</dbReference>
<reference evidence="14 15" key="1">
    <citation type="journal article" date="2009" name="PLoS ONE">
        <title>Genome analysis of the anaerobic thermohalophilic bacterium Halothermothrix orenii.</title>
        <authorList>
            <person name="Mavromatis K."/>
            <person name="Ivanova N."/>
            <person name="Anderson I."/>
            <person name="Lykidis A."/>
            <person name="Hooper S.D."/>
            <person name="Sun H."/>
            <person name="Kunin V."/>
            <person name="Lapidus A."/>
            <person name="Hugenholtz P."/>
            <person name="Patel B."/>
            <person name="Kyrpides N.C."/>
        </authorList>
    </citation>
    <scope>NUCLEOTIDE SEQUENCE [LARGE SCALE GENOMIC DNA]</scope>
    <source>
        <strain evidence="15">H 168 / OCM 544 / DSM 9562</strain>
    </source>
</reference>
<dbReference type="InterPro" id="IPR000304">
    <property type="entry name" value="Pyrroline-COOH_reductase"/>
</dbReference>
<dbReference type="EMBL" id="CP001098">
    <property type="protein sequence ID" value="ACL68956.1"/>
    <property type="molecule type" value="Genomic_DNA"/>
</dbReference>
<evidence type="ECO:0000256" key="5">
    <source>
        <dbReference type="ARBA" id="ARBA00022650"/>
    </source>
</evidence>
<feature type="binding site" evidence="11">
    <location>
        <position position="55"/>
    </location>
    <ligand>
        <name>NADPH</name>
        <dbReference type="ChEBI" id="CHEBI:57783"/>
    </ligand>
</feature>
<keyword evidence="15" id="KW-1185">Reference proteome</keyword>
<dbReference type="GO" id="GO:0005737">
    <property type="term" value="C:cytoplasm"/>
    <property type="evidence" value="ECO:0007669"/>
    <property type="project" value="UniProtKB-SubCell"/>
</dbReference>
<dbReference type="KEGG" id="hor:Hore_01940"/>
<evidence type="ECO:0000256" key="7">
    <source>
        <dbReference type="ARBA" id="ARBA00023002"/>
    </source>
</evidence>
<evidence type="ECO:0000256" key="10">
    <source>
        <dbReference type="NCBIfam" id="TIGR00112"/>
    </source>
</evidence>